<dbReference type="AlphaFoldDB" id="A0A9C6TWE6"/>
<dbReference type="KEGG" id="adu:127747755"/>
<protein>
    <submittedName>
        <fullName evidence="4">Cellulose synthase A catalytic subunit 1 [UDP-forming]-like</fullName>
    </submittedName>
</protein>
<proteinExistence type="predicted"/>
<dbReference type="GeneID" id="127747755"/>
<name>A0A9C6TWE6_ARADU</name>
<feature type="region of interest" description="Disordered" evidence="1">
    <location>
        <begin position="56"/>
        <end position="101"/>
    </location>
</feature>
<evidence type="ECO:0000313" key="4">
    <source>
        <dbReference type="RefSeq" id="XP_052118299.1"/>
    </source>
</evidence>
<reference evidence="3" key="1">
    <citation type="journal article" date="2016" name="Nat. Genet.">
        <title>The genome sequences of Arachis duranensis and Arachis ipaensis, the diploid ancestors of cultivated peanut.</title>
        <authorList>
            <person name="Bertioli D.J."/>
            <person name="Cannon S.B."/>
            <person name="Froenicke L."/>
            <person name="Huang G."/>
            <person name="Farmer A.D."/>
            <person name="Cannon E.K."/>
            <person name="Liu X."/>
            <person name="Gao D."/>
            <person name="Clevenger J."/>
            <person name="Dash S."/>
            <person name="Ren L."/>
            <person name="Moretzsohn M.C."/>
            <person name="Shirasawa K."/>
            <person name="Huang W."/>
            <person name="Vidigal B."/>
            <person name="Abernathy B."/>
            <person name="Chu Y."/>
            <person name="Niederhuth C.E."/>
            <person name="Umale P."/>
            <person name="Araujo A.C."/>
            <person name="Kozik A."/>
            <person name="Kim K.D."/>
            <person name="Burow M.D."/>
            <person name="Varshney R.K."/>
            <person name="Wang X."/>
            <person name="Zhang X."/>
            <person name="Barkley N."/>
            <person name="Guimaraes P.M."/>
            <person name="Isobe S."/>
            <person name="Guo B."/>
            <person name="Liao B."/>
            <person name="Stalker H.T."/>
            <person name="Schmitz R.J."/>
            <person name="Scheffler B.E."/>
            <person name="Leal-Bertioli S.C."/>
            <person name="Xun X."/>
            <person name="Jackson S.A."/>
            <person name="Michelmore R."/>
            <person name="Ozias-Akins P."/>
        </authorList>
    </citation>
    <scope>NUCLEOTIDE SEQUENCE [LARGE SCALE GENOMIC DNA]</scope>
    <source>
        <strain evidence="3">cv. V14167</strain>
    </source>
</reference>
<keyword evidence="2" id="KW-0732">Signal</keyword>
<dbReference type="RefSeq" id="XP_052118299.1">
    <property type="nucleotide sequence ID" value="XM_052262339.1"/>
</dbReference>
<organism evidence="3 4">
    <name type="scientific">Arachis duranensis</name>
    <name type="common">Wild peanut</name>
    <dbReference type="NCBI Taxonomy" id="130453"/>
    <lineage>
        <taxon>Eukaryota</taxon>
        <taxon>Viridiplantae</taxon>
        <taxon>Streptophyta</taxon>
        <taxon>Embryophyta</taxon>
        <taxon>Tracheophyta</taxon>
        <taxon>Spermatophyta</taxon>
        <taxon>Magnoliopsida</taxon>
        <taxon>eudicotyledons</taxon>
        <taxon>Gunneridae</taxon>
        <taxon>Pentapetalae</taxon>
        <taxon>rosids</taxon>
        <taxon>fabids</taxon>
        <taxon>Fabales</taxon>
        <taxon>Fabaceae</taxon>
        <taxon>Papilionoideae</taxon>
        <taxon>50 kb inversion clade</taxon>
        <taxon>dalbergioids sensu lato</taxon>
        <taxon>Dalbergieae</taxon>
        <taxon>Pterocarpus clade</taxon>
        <taxon>Arachis</taxon>
    </lineage>
</organism>
<keyword evidence="3" id="KW-1185">Reference proteome</keyword>
<feature type="chain" id="PRO_5039139377" evidence="2">
    <location>
        <begin position="20"/>
        <end position="101"/>
    </location>
</feature>
<feature type="signal peptide" evidence="2">
    <location>
        <begin position="1"/>
        <end position="19"/>
    </location>
</feature>
<accession>A0A9C6TWE6</accession>
<dbReference type="Proteomes" id="UP000515211">
    <property type="component" value="Chromosome 5"/>
</dbReference>
<reference evidence="4" key="2">
    <citation type="submission" date="2025-08" db="UniProtKB">
        <authorList>
            <consortium name="RefSeq"/>
        </authorList>
    </citation>
    <scope>IDENTIFICATION</scope>
    <source>
        <tissue evidence="4">Whole plant</tissue>
    </source>
</reference>
<evidence type="ECO:0000313" key="3">
    <source>
        <dbReference type="Proteomes" id="UP000515211"/>
    </source>
</evidence>
<gene>
    <name evidence="4" type="primary">LOC127747755</name>
</gene>
<evidence type="ECO:0000256" key="2">
    <source>
        <dbReference type="SAM" id="SignalP"/>
    </source>
</evidence>
<sequence length="101" mass="11492">MSLLLAMSVHFQFVVLVMNTSKRIYQCCLQCKTRYKGSPRVDDVDDVDDLANELSYGQGKAKARPQWDEDADISSSSRHEQPIPLLTHRHQISRETATPDT</sequence>
<evidence type="ECO:0000256" key="1">
    <source>
        <dbReference type="SAM" id="MobiDB-lite"/>
    </source>
</evidence>